<dbReference type="AlphaFoldDB" id="A0A6B0UR55"/>
<feature type="chain" id="PRO_5025492080" description="Secreted protein" evidence="1">
    <location>
        <begin position="20"/>
        <end position="131"/>
    </location>
</feature>
<evidence type="ECO:0000256" key="1">
    <source>
        <dbReference type="SAM" id="SignalP"/>
    </source>
</evidence>
<accession>A0A6B0UR55</accession>
<name>A0A6B0UR55_IXORI</name>
<protein>
    <recommendedName>
        <fullName evidence="3">Secreted protein</fullName>
    </recommendedName>
</protein>
<dbReference type="EMBL" id="GIFC01010184">
    <property type="protein sequence ID" value="MXU92267.1"/>
    <property type="molecule type" value="Transcribed_RNA"/>
</dbReference>
<keyword evidence="1" id="KW-0732">Signal</keyword>
<evidence type="ECO:0000313" key="2">
    <source>
        <dbReference type="EMBL" id="MXU92267.1"/>
    </source>
</evidence>
<feature type="signal peptide" evidence="1">
    <location>
        <begin position="1"/>
        <end position="19"/>
    </location>
</feature>
<organism evidence="2">
    <name type="scientific">Ixodes ricinus</name>
    <name type="common">Common tick</name>
    <name type="synonym">Acarus ricinus</name>
    <dbReference type="NCBI Taxonomy" id="34613"/>
    <lineage>
        <taxon>Eukaryota</taxon>
        <taxon>Metazoa</taxon>
        <taxon>Ecdysozoa</taxon>
        <taxon>Arthropoda</taxon>
        <taxon>Chelicerata</taxon>
        <taxon>Arachnida</taxon>
        <taxon>Acari</taxon>
        <taxon>Parasitiformes</taxon>
        <taxon>Ixodida</taxon>
        <taxon>Ixodoidea</taxon>
        <taxon>Ixodidae</taxon>
        <taxon>Ixodinae</taxon>
        <taxon>Ixodes</taxon>
    </lineage>
</organism>
<reference evidence="2" key="1">
    <citation type="submission" date="2019-12" db="EMBL/GenBank/DDBJ databases">
        <title>An insight into the sialome of adult female Ixodes ricinus ticks feeding for 6 days.</title>
        <authorList>
            <person name="Perner J."/>
            <person name="Ribeiro J.M.C."/>
        </authorList>
    </citation>
    <scope>NUCLEOTIDE SEQUENCE</scope>
    <source>
        <strain evidence="2">Semi-engorged</strain>
        <tissue evidence="2">Salivary glands</tissue>
    </source>
</reference>
<proteinExistence type="predicted"/>
<sequence>MASATLLFQFHFFGVVVDADIRAHAGQGALVAEDGLVWHHLLGLQGCGLAGAVAVREHHQHHQVARGHRLDYELLVAAAVAALGELALDWLGLHGLHLVQVDLHVARPRPRLARDRDRLLRRVVPVVAVVV</sequence>
<evidence type="ECO:0008006" key="3">
    <source>
        <dbReference type="Google" id="ProtNLM"/>
    </source>
</evidence>